<keyword evidence="4" id="KW-0132">Cell division</keyword>
<gene>
    <name evidence="24" type="primary">ftsW</name>
    <name evidence="24" type="ORF">ACFQQL_09585</name>
</gene>
<dbReference type="Pfam" id="PF01098">
    <property type="entry name" value="FTSW_RODA_SPOVE"/>
    <property type="match status" value="1"/>
</dbReference>
<dbReference type="InterPro" id="IPR001182">
    <property type="entry name" value="FtsW/RodA"/>
</dbReference>
<keyword evidence="7 23" id="KW-0812">Transmembrane</keyword>
<feature type="compositionally biased region" description="Low complexity" evidence="22">
    <location>
        <begin position="13"/>
        <end position="22"/>
    </location>
</feature>
<evidence type="ECO:0000256" key="5">
    <source>
        <dbReference type="ARBA" id="ARBA00022676"/>
    </source>
</evidence>
<keyword evidence="13" id="KW-0961">Cell wall biogenesis/degradation</keyword>
<evidence type="ECO:0000256" key="10">
    <source>
        <dbReference type="ARBA" id="ARBA00022989"/>
    </source>
</evidence>
<keyword evidence="9" id="KW-0573">Peptidoglycan synthesis</keyword>
<evidence type="ECO:0000313" key="24">
    <source>
        <dbReference type="EMBL" id="MFC7405358.1"/>
    </source>
</evidence>
<feature type="transmembrane region" description="Helical" evidence="23">
    <location>
        <begin position="322"/>
        <end position="348"/>
    </location>
</feature>
<keyword evidence="12" id="KW-0131">Cell cycle</keyword>
<proteinExistence type="inferred from homology"/>
<feature type="transmembrane region" description="Helical" evidence="23">
    <location>
        <begin position="222"/>
        <end position="238"/>
    </location>
</feature>
<feature type="transmembrane region" description="Helical" evidence="23">
    <location>
        <begin position="245"/>
        <end position="263"/>
    </location>
</feature>
<feature type="compositionally biased region" description="Low complexity" evidence="22">
    <location>
        <begin position="33"/>
        <end position="54"/>
    </location>
</feature>
<evidence type="ECO:0000256" key="1">
    <source>
        <dbReference type="ARBA" id="ARBA00004651"/>
    </source>
</evidence>
<dbReference type="NCBIfam" id="TIGR02614">
    <property type="entry name" value="ftsW"/>
    <property type="match status" value="1"/>
</dbReference>
<name>A0ABW2QA72_9MICO</name>
<protein>
    <recommendedName>
        <fullName evidence="17">Probable peptidoglycan glycosyltransferase FtsW</fullName>
        <ecNumber evidence="19">2.4.99.28</ecNumber>
    </recommendedName>
    <alternativeName>
        <fullName evidence="18">Cell division protein FtsW</fullName>
    </alternativeName>
    <alternativeName>
        <fullName evidence="15">Cell wall polymerase</fullName>
    </alternativeName>
    <alternativeName>
        <fullName evidence="14">Peptidoglycan polymerase</fullName>
    </alternativeName>
</protein>
<comment type="pathway">
    <text evidence="2">Cell wall biogenesis; peptidoglycan biosynthesis.</text>
</comment>
<evidence type="ECO:0000256" key="4">
    <source>
        <dbReference type="ARBA" id="ARBA00022618"/>
    </source>
</evidence>
<feature type="transmembrane region" description="Helical" evidence="23">
    <location>
        <begin position="130"/>
        <end position="151"/>
    </location>
</feature>
<evidence type="ECO:0000256" key="19">
    <source>
        <dbReference type="ARBA" id="ARBA00044770"/>
    </source>
</evidence>
<evidence type="ECO:0000313" key="25">
    <source>
        <dbReference type="Proteomes" id="UP001596455"/>
    </source>
</evidence>
<evidence type="ECO:0000256" key="13">
    <source>
        <dbReference type="ARBA" id="ARBA00023316"/>
    </source>
</evidence>
<keyword evidence="6" id="KW-0808">Transferase</keyword>
<evidence type="ECO:0000256" key="2">
    <source>
        <dbReference type="ARBA" id="ARBA00004752"/>
    </source>
</evidence>
<keyword evidence="3" id="KW-1003">Cell membrane</keyword>
<feature type="transmembrane region" description="Helical" evidence="23">
    <location>
        <begin position="397"/>
        <end position="419"/>
    </location>
</feature>
<evidence type="ECO:0000256" key="9">
    <source>
        <dbReference type="ARBA" id="ARBA00022984"/>
    </source>
</evidence>
<comment type="function">
    <text evidence="21">Peptidoglycan polymerase that is essential for cell division.</text>
</comment>
<feature type="region of interest" description="Disordered" evidence="22">
    <location>
        <begin position="1"/>
        <end position="55"/>
    </location>
</feature>
<reference evidence="25" key="1">
    <citation type="journal article" date="2019" name="Int. J. Syst. Evol. Microbiol.">
        <title>The Global Catalogue of Microorganisms (GCM) 10K type strain sequencing project: providing services to taxonomists for standard genome sequencing and annotation.</title>
        <authorList>
            <consortium name="The Broad Institute Genomics Platform"/>
            <consortium name="The Broad Institute Genome Sequencing Center for Infectious Disease"/>
            <person name="Wu L."/>
            <person name="Ma J."/>
        </authorList>
    </citation>
    <scope>NUCLEOTIDE SEQUENCE [LARGE SCALE GENOMIC DNA]</scope>
    <source>
        <strain evidence="25">JCM 1490</strain>
    </source>
</reference>
<feature type="transmembrane region" description="Helical" evidence="23">
    <location>
        <begin position="99"/>
        <end position="118"/>
    </location>
</feature>
<dbReference type="RefSeq" id="WP_382393612.1">
    <property type="nucleotide sequence ID" value="NZ_JBHTCQ010000001.1"/>
</dbReference>
<dbReference type="InterPro" id="IPR018365">
    <property type="entry name" value="Cell_cycle_FtsW-rel_CS"/>
</dbReference>
<evidence type="ECO:0000256" key="11">
    <source>
        <dbReference type="ARBA" id="ARBA00023136"/>
    </source>
</evidence>
<evidence type="ECO:0000256" key="23">
    <source>
        <dbReference type="SAM" id="Phobius"/>
    </source>
</evidence>
<evidence type="ECO:0000256" key="8">
    <source>
        <dbReference type="ARBA" id="ARBA00022960"/>
    </source>
</evidence>
<evidence type="ECO:0000256" key="3">
    <source>
        <dbReference type="ARBA" id="ARBA00022475"/>
    </source>
</evidence>
<dbReference type="PANTHER" id="PTHR30474">
    <property type="entry name" value="CELL CYCLE PROTEIN"/>
    <property type="match status" value="1"/>
</dbReference>
<dbReference type="PANTHER" id="PTHR30474:SF2">
    <property type="entry name" value="PEPTIDOGLYCAN GLYCOSYLTRANSFERASE FTSW-RELATED"/>
    <property type="match status" value="1"/>
</dbReference>
<evidence type="ECO:0000256" key="21">
    <source>
        <dbReference type="ARBA" id="ARBA00049966"/>
    </source>
</evidence>
<sequence length="455" mass="47504">MTTLETSRRSGGRRPAAPRGPRNTTRGADRAPAKNTTTKTAGTKTAGTKTAGTKTAKRENPALSFYLVAGSAALLLALGVVMVFSASTINALQNGQSPYASILHQGMFVMIGLPVAWLASRIKVEWYKALAWPAFLGAVFLQLLIFTPLGLAENGNTNWIHIPGLNQSVQPSEFLKVGLALWLGLVLSRKGRLLKDFRHVLVPGGVGSVMALGLVLAGHDMGTAVVLVALVCGAYFVAGLPMRWFAAAGVLGAGAAAFLVVQSPSRMTRVMSFLGLTEADPSGAGFQSQHGQWALGTGGVSGVGLGASREKWSYLPEAHNDFIFAIIGEELGLLGTLLVLALFGSLAVGMLRVVRRHRDPFVQIATATIASWILAQALVNIGVVVGLLPVIGVPLPLVSAGGSAMVSTLLALGIILSFARTEPGAAKALATRRAVVSRSLAVVGRRSRDVPARRG</sequence>
<dbReference type="EMBL" id="JBHTCQ010000001">
    <property type="protein sequence ID" value="MFC7405358.1"/>
    <property type="molecule type" value="Genomic_DNA"/>
</dbReference>
<evidence type="ECO:0000256" key="16">
    <source>
        <dbReference type="ARBA" id="ARBA00038053"/>
    </source>
</evidence>
<feature type="transmembrane region" description="Helical" evidence="23">
    <location>
        <begin position="63"/>
        <end position="87"/>
    </location>
</feature>
<keyword evidence="8" id="KW-0133">Cell shape</keyword>
<evidence type="ECO:0000256" key="17">
    <source>
        <dbReference type="ARBA" id="ARBA00041185"/>
    </source>
</evidence>
<comment type="caution">
    <text evidence="24">The sequence shown here is derived from an EMBL/GenBank/DDBJ whole genome shotgun (WGS) entry which is preliminary data.</text>
</comment>
<evidence type="ECO:0000256" key="20">
    <source>
        <dbReference type="ARBA" id="ARBA00049902"/>
    </source>
</evidence>
<evidence type="ECO:0000256" key="12">
    <source>
        <dbReference type="ARBA" id="ARBA00023306"/>
    </source>
</evidence>
<keyword evidence="25" id="KW-1185">Reference proteome</keyword>
<comment type="similarity">
    <text evidence="16">Belongs to the SEDS family. FtsW subfamily.</text>
</comment>
<keyword evidence="11 23" id="KW-0472">Membrane</keyword>
<organism evidence="24 25">
    <name type="scientific">Georgenia alba</name>
    <dbReference type="NCBI Taxonomy" id="2233858"/>
    <lineage>
        <taxon>Bacteria</taxon>
        <taxon>Bacillati</taxon>
        <taxon>Actinomycetota</taxon>
        <taxon>Actinomycetes</taxon>
        <taxon>Micrococcales</taxon>
        <taxon>Bogoriellaceae</taxon>
        <taxon>Georgenia</taxon>
    </lineage>
</organism>
<evidence type="ECO:0000256" key="18">
    <source>
        <dbReference type="ARBA" id="ARBA00041418"/>
    </source>
</evidence>
<evidence type="ECO:0000256" key="7">
    <source>
        <dbReference type="ARBA" id="ARBA00022692"/>
    </source>
</evidence>
<keyword evidence="5" id="KW-0328">Glycosyltransferase</keyword>
<comment type="catalytic activity">
    <reaction evidence="20">
        <text>[GlcNAc-(1-&gt;4)-Mur2Ac(oyl-L-Ala-gamma-D-Glu-L-Lys-D-Ala-D-Ala)](n)-di-trans,octa-cis-undecaprenyl diphosphate + beta-D-GlcNAc-(1-&gt;4)-Mur2Ac(oyl-L-Ala-gamma-D-Glu-L-Lys-D-Ala-D-Ala)-di-trans,octa-cis-undecaprenyl diphosphate = [GlcNAc-(1-&gt;4)-Mur2Ac(oyl-L-Ala-gamma-D-Glu-L-Lys-D-Ala-D-Ala)](n+1)-di-trans,octa-cis-undecaprenyl diphosphate + di-trans,octa-cis-undecaprenyl diphosphate + H(+)</text>
        <dbReference type="Rhea" id="RHEA:23708"/>
        <dbReference type="Rhea" id="RHEA-COMP:9602"/>
        <dbReference type="Rhea" id="RHEA-COMP:9603"/>
        <dbReference type="ChEBI" id="CHEBI:15378"/>
        <dbReference type="ChEBI" id="CHEBI:58405"/>
        <dbReference type="ChEBI" id="CHEBI:60033"/>
        <dbReference type="ChEBI" id="CHEBI:78435"/>
        <dbReference type="EC" id="2.4.99.28"/>
    </reaction>
</comment>
<evidence type="ECO:0000256" key="6">
    <source>
        <dbReference type="ARBA" id="ARBA00022679"/>
    </source>
</evidence>
<evidence type="ECO:0000256" key="14">
    <source>
        <dbReference type="ARBA" id="ARBA00032370"/>
    </source>
</evidence>
<dbReference type="PROSITE" id="PS00428">
    <property type="entry name" value="FTSW_RODA_SPOVE"/>
    <property type="match status" value="1"/>
</dbReference>
<keyword evidence="10 23" id="KW-1133">Transmembrane helix</keyword>
<dbReference type="EC" id="2.4.99.28" evidence="19"/>
<dbReference type="Proteomes" id="UP001596455">
    <property type="component" value="Unassembled WGS sequence"/>
</dbReference>
<accession>A0ABW2QA72</accession>
<comment type="subcellular location">
    <subcellularLocation>
        <location evidence="1">Cell membrane</location>
        <topology evidence="1">Multi-pass membrane protein</topology>
    </subcellularLocation>
</comment>
<feature type="transmembrane region" description="Helical" evidence="23">
    <location>
        <begin position="369"/>
        <end position="391"/>
    </location>
</feature>
<evidence type="ECO:0000256" key="15">
    <source>
        <dbReference type="ARBA" id="ARBA00033270"/>
    </source>
</evidence>
<dbReference type="InterPro" id="IPR013437">
    <property type="entry name" value="FtsW"/>
</dbReference>
<evidence type="ECO:0000256" key="22">
    <source>
        <dbReference type="SAM" id="MobiDB-lite"/>
    </source>
</evidence>